<dbReference type="InterPro" id="IPR010998">
    <property type="entry name" value="Integrase_recombinase_N"/>
</dbReference>
<evidence type="ECO:0000256" key="5">
    <source>
        <dbReference type="PROSITE-ProRule" id="PRU01248"/>
    </source>
</evidence>
<feature type="domain" description="Core-binding (CB)" evidence="8">
    <location>
        <begin position="24"/>
        <end position="114"/>
    </location>
</feature>
<dbReference type="PROSITE" id="PS51898">
    <property type="entry name" value="TYR_RECOMBINASE"/>
    <property type="match status" value="1"/>
</dbReference>
<dbReference type="SUPFAM" id="SSF56349">
    <property type="entry name" value="DNA breaking-rejoining enzymes"/>
    <property type="match status" value="1"/>
</dbReference>
<dbReference type="Proteomes" id="UP001519295">
    <property type="component" value="Unassembled WGS sequence"/>
</dbReference>
<dbReference type="Pfam" id="PF13495">
    <property type="entry name" value="Phage_int_SAM_4"/>
    <property type="match status" value="1"/>
</dbReference>
<evidence type="ECO:0000256" key="6">
    <source>
        <dbReference type="SAM" id="MobiDB-lite"/>
    </source>
</evidence>
<dbReference type="InterPro" id="IPR002104">
    <property type="entry name" value="Integrase_catalytic"/>
</dbReference>
<feature type="domain" description="Tyr recombinase" evidence="7">
    <location>
        <begin position="135"/>
        <end position="299"/>
    </location>
</feature>
<dbReference type="EMBL" id="JAGINU010000001">
    <property type="protein sequence ID" value="MBP2365065.1"/>
    <property type="molecule type" value="Genomic_DNA"/>
</dbReference>
<proteinExistence type="inferred from homology"/>
<evidence type="ECO:0000313" key="10">
    <source>
        <dbReference type="Proteomes" id="UP001519295"/>
    </source>
</evidence>
<evidence type="ECO:0000256" key="2">
    <source>
        <dbReference type="ARBA" id="ARBA00022908"/>
    </source>
</evidence>
<comment type="similarity">
    <text evidence="1">Belongs to the 'phage' integrase family.</text>
</comment>
<comment type="caution">
    <text evidence="9">The sequence shown here is derived from an EMBL/GenBank/DDBJ whole genome shotgun (WGS) entry which is preliminary data.</text>
</comment>
<feature type="region of interest" description="Disordered" evidence="6">
    <location>
        <begin position="1"/>
        <end position="21"/>
    </location>
</feature>
<name>A0ABS4VME5_9PSEU</name>
<gene>
    <name evidence="9" type="ORF">JOF36_000761</name>
</gene>
<accession>A0ABS4VME5</accession>
<keyword evidence="2" id="KW-0229">DNA integration</keyword>
<dbReference type="InterPro" id="IPR004107">
    <property type="entry name" value="Integrase_SAM-like_N"/>
</dbReference>
<dbReference type="Gene3D" id="1.10.150.130">
    <property type="match status" value="1"/>
</dbReference>
<organism evidence="9 10">
    <name type="scientific">Pseudonocardia parietis</name>
    <dbReference type="NCBI Taxonomy" id="570936"/>
    <lineage>
        <taxon>Bacteria</taxon>
        <taxon>Bacillati</taxon>
        <taxon>Actinomycetota</taxon>
        <taxon>Actinomycetes</taxon>
        <taxon>Pseudonocardiales</taxon>
        <taxon>Pseudonocardiaceae</taxon>
        <taxon>Pseudonocardia</taxon>
    </lineage>
</organism>
<dbReference type="Gene3D" id="1.10.443.10">
    <property type="entry name" value="Intergrase catalytic core"/>
    <property type="match status" value="1"/>
</dbReference>
<dbReference type="PROSITE" id="PS51900">
    <property type="entry name" value="CB"/>
    <property type="match status" value="1"/>
</dbReference>
<keyword evidence="3 5" id="KW-0238">DNA-binding</keyword>
<evidence type="ECO:0000256" key="3">
    <source>
        <dbReference type="ARBA" id="ARBA00023125"/>
    </source>
</evidence>
<dbReference type="PANTHER" id="PTHR30349:SF41">
    <property type="entry name" value="INTEGRASE_RECOMBINASE PROTEIN MJ0367-RELATED"/>
    <property type="match status" value="1"/>
</dbReference>
<keyword evidence="10" id="KW-1185">Reference proteome</keyword>
<protein>
    <submittedName>
        <fullName evidence="9">Site-specific recombinase XerD</fullName>
    </submittedName>
</protein>
<dbReference type="InterPro" id="IPR044068">
    <property type="entry name" value="CB"/>
</dbReference>
<dbReference type="RefSeq" id="WP_210025032.1">
    <property type="nucleotide sequence ID" value="NZ_JAGINU010000001.1"/>
</dbReference>
<evidence type="ECO:0000256" key="4">
    <source>
        <dbReference type="ARBA" id="ARBA00023172"/>
    </source>
</evidence>
<reference evidence="9 10" key="1">
    <citation type="submission" date="2021-03" db="EMBL/GenBank/DDBJ databases">
        <title>Sequencing the genomes of 1000 actinobacteria strains.</title>
        <authorList>
            <person name="Klenk H.-P."/>
        </authorList>
    </citation>
    <scope>NUCLEOTIDE SEQUENCE [LARGE SCALE GENOMIC DNA]</scope>
    <source>
        <strain evidence="9 10">DSM 45256</strain>
    </source>
</reference>
<dbReference type="InterPro" id="IPR050090">
    <property type="entry name" value="Tyrosine_recombinase_XerCD"/>
</dbReference>
<dbReference type="InterPro" id="IPR011010">
    <property type="entry name" value="DNA_brk_join_enz"/>
</dbReference>
<evidence type="ECO:0000259" key="7">
    <source>
        <dbReference type="PROSITE" id="PS51898"/>
    </source>
</evidence>
<sequence length="307" mass="34899">MPHDDDLRSPSPASQQGPPAPGCIALTDLLADWRLALCASNKAPRTVDVYLQAGRKFAEYLGPDTSIADVTHRDIRRYLVHLAETPHQRTGRRVTDSYVAGNYRRLQQLFRWLEEEEEITASPFHRLRPPAVPEKPVPVLTEAEIRSLLVTRDRRAQALLRVMLDTGVRVAELVSMTRKDPSLVYGKGRRLRTVYWGDRTELAVRRYLRTRTDRHAALWVGKAGPLTTDGVRQIIERLGQDAGITGLHPHIFRHTFAHYWRASGGSEGDLMRLGGWRSRQMLDRYGASSADDRAREAHKRLSLGDRF</sequence>
<evidence type="ECO:0000259" key="8">
    <source>
        <dbReference type="PROSITE" id="PS51900"/>
    </source>
</evidence>
<evidence type="ECO:0000313" key="9">
    <source>
        <dbReference type="EMBL" id="MBP2365065.1"/>
    </source>
</evidence>
<keyword evidence="4" id="KW-0233">DNA recombination</keyword>
<dbReference type="InterPro" id="IPR013762">
    <property type="entry name" value="Integrase-like_cat_sf"/>
</dbReference>
<evidence type="ECO:0000256" key="1">
    <source>
        <dbReference type="ARBA" id="ARBA00008857"/>
    </source>
</evidence>
<dbReference type="PANTHER" id="PTHR30349">
    <property type="entry name" value="PHAGE INTEGRASE-RELATED"/>
    <property type="match status" value="1"/>
</dbReference>
<dbReference type="Pfam" id="PF00589">
    <property type="entry name" value="Phage_integrase"/>
    <property type="match status" value="1"/>
</dbReference>